<evidence type="ECO:0000259" key="3">
    <source>
        <dbReference type="Pfam" id="PF08240"/>
    </source>
</evidence>
<dbReference type="AlphaFoldDB" id="A0A0N7MQP3"/>
<evidence type="ECO:0000256" key="1">
    <source>
        <dbReference type="ARBA" id="ARBA00023002"/>
    </source>
</evidence>
<dbReference type="PANTHER" id="PTHR43401">
    <property type="entry name" value="L-THREONINE 3-DEHYDROGENASE"/>
    <property type="match status" value="1"/>
</dbReference>
<name>A0A0N7MQP3_9BACT</name>
<dbReference type="EMBL" id="FAOP01000003">
    <property type="protein sequence ID" value="CUU02422.1"/>
    <property type="molecule type" value="Genomic_DNA"/>
</dbReference>
<proteinExistence type="predicted"/>
<dbReference type="InterPro" id="IPR013149">
    <property type="entry name" value="ADH-like_C"/>
</dbReference>
<accession>A0A0N7MQP3</accession>
<dbReference type="EMBL" id="CZVI01000005">
    <property type="protein sequence ID" value="CUS82403.1"/>
    <property type="molecule type" value="Genomic_DNA"/>
</dbReference>
<dbReference type="STRING" id="1633631.GCA_001442925_00508"/>
<keyword evidence="1" id="KW-0560">Oxidoreductase</keyword>
<evidence type="ECO:0000259" key="2">
    <source>
        <dbReference type="Pfam" id="PF00107"/>
    </source>
</evidence>
<dbReference type="SUPFAM" id="SSF50129">
    <property type="entry name" value="GroES-like"/>
    <property type="match status" value="2"/>
</dbReference>
<evidence type="ECO:0000313" key="5">
    <source>
        <dbReference type="EMBL" id="CUU02422.1"/>
    </source>
</evidence>
<accession>A0A0P1M171</accession>
<gene>
    <name evidence="5" type="ORF">JGI4_00508</name>
    <name evidence="4" type="ORF">JGI8_00604</name>
</gene>
<dbReference type="SUPFAM" id="SSF51735">
    <property type="entry name" value="NAD(P)-binding Rossmann-fold domains"/>
    <property type="match status" value="1"/>
</dbReference>
<accession>A0A0P1MMN1</accession>
<dbReference type="Pfam" id="PF00107">
    <property type="entry name" value="ADH_zinc_N"/>
    <property type="match status" value="1"/>
</dbReference>
<keyword evidence="7" id="KW-1185">Reference proteome</keyword>
<dbReference type="InterPro" id="IPR036291">
    <property type="entry name" value="NAD(P)-bd_dom_sf"/>
</dbReference>
<dbReference type="Gene3D" id="3.90.180.10">
    <property type="entry name" value="Medium-chain alcohol dehydrogenases, catalytic domain"/>
    <property type="match status" value="2"/>
</dbReference>
<evidence type="ECO:0000313" key="7">
    <source>
        <dbReference type="Proteomes" id="UP000182200"/>
    </source>
</evidence>
<dbReference type="InterPro" id="IPR011032">
    <property type="entry name" value="GroES-like_sf"/>
</dbReference>
<feature type="domain" description="Alcohol dehydrogenase-like N-terminal" evidence="3">
    <location>
        <begin position="143"/>
        <end position="188"/>
    </location>
</feature>
<accession>A0A0P1P282</accession>
<dbReference type="Pfam" id="PF08240">
    <property type="entry name" value="ADH_N"/>
    <property type="match status" value="2"/>
</dbReference>
<reference evidence="4 7" key="2">
    <citation type="submission" date="2015-11" db="EMBL/GenBank/DDBJ databases">
        <authorList>
            <person name="Varghese N."/>
        </authorList>
    </citation>
    <scope>NUCLEOTIDE SEQUENCE [LARGE SCALE GENOMIC DNA]</scope>
    <source>
        <strain evidence="4 7">JGI-8</strain>
    </source>
</reference>
<reference evidence="5 6" key="1">
    <citation type="submission" date="2015-11" db="EMBL/GenBank/DDBJ databases">
        <authorList>
            <person name="Zhang Y."/>
            <person name="Guo Z."/>
        </authorList>
    </citation>
    <scope>NUCLEOTIDE SEQUENCE [LARGE SCALE GENOMIC DNA]</scope>
    <source>
        <strain evidence="5">JGI-4</strain>
    </source>
</reference>
<dbReference type="Proteomes" id="UP000182200">
    <property type="component" value="Unassembled WGS sequence"/>
</dbReference>
<dbReference type="PANTHER" id="PTHR43401:SF2">
    <property type="entry name" value="L-THREONINE 3-DEHYDROGENASE"/>
    <property type="match status" value="1"/>
</dbReference>
<feature type="domain" description="Alcohol dehydrogenase-like C-terminal" evidence="2">
    <location>
        <begin position="232"/>
        <end position="372"/>
    </location>
</feature>
<dbReference type="InterPro" id="IPR050129">
    <property type="entry name" value="Zn_alcohol_dh"/>
</dbReference>
<dbReference type="GO" id="GO:0016491">
    <property type="term" value="F:oxidoreductase activity"/>
    <property type="evidence" value="ECO:0007669"/>
    <property type="project" value="UniProtKB-KW"/>
</dbReference>
<accession>A0A0P1MCE9</accession>
<sequence>MHTESNTMKAVIKPTPHPQKDWEKGLILTEVPIPQITDPREVKIEILASAICGTDVGIYNSKQSLKDEMLSNTTPYVIIGHEFAGKIVDAGDIARKHLAGLLIVKSYEDKTLSDFIGKRNTDELAGDPDLIKFLNENFVVSAEMHITCGKCYQCRIGQKHVCQNTKIKGIHEDGAFTKYVKVPAENIVLFRNGELPVEIIAFMDAIGNAVHTAQSVNLMGQTVAILGCGVQGLMATAIAKMSGASKIFVTDASKPGTSATHEKIVEKRFSIAKKFGADFCFDVAIPEEREKFIKTVKAETNGTGVDIVFEMSGNYKAYQDAFEVIRMGGTISLLGLPEGDVNIDFSKNVIFKGITIHGIIGRKVFETWEIMRSILKSGLAEKILEAGFITHQLPLEKFEEGFNAIKNGDGLKVILKP</sequence>
<feature type="domain" description="Alcohol dehydrogenase-like N-terminal" evidence="3">
    <location>
        <begin position="39"/>
        <end position="104"/>
    </location>
</feature>
<protein>
    <submittedName>
        <fullName evidence="5">L-threonine 3-dehydrogenase</fullName>
    </submittedName>
</protein>
<accession>A0A0S4MWN1</accession>
<dbReference type="InterPro" id="IPR013154">
    <property type="entry name" value="ADH-like_N"/>
</dbReference>
<dbReference type="Proteomes" id="UP000182011">
    <property type="component" value="Unassembled WGS sequence"/>
</dbReference>
<evidence type="ECO:0000313" key="4">
    <source>
        <dbReference type="EMBL" id="CUS82403.1"/>
    </source>
</evidence>
<dbReference type="Gene3D" id="3.40.50.720">
    <property type="entry name" value="NAD(P)-binding Rossmann-like Domain"/>
    <property type="match status" value="1"/>
</dbReference>
<organism evidence="5 6">
    <name type="scientific">Candidatus Kryptonium thompsonii</name>
    <dbReference type="NCBI Taxonomy" id="1633631"/>
    <lineage>
        <taxon>Bacteria</taxon>
        <taxon>Pseudomonadati</taxon>
        <taxon>Candidatus Kryptoniota</taxon>
        <taxon>Candidatus Kryptonium</taxon>
    </lineage>
</organism>
<evidence type="ECO:0000313" key="6">
    <source>
        <dbReference type="Proteomes" id="UP000182011"/>
    </source>
</evidence>
<dbReference type="RefSeq" id="WP_047133804.1">
    <property type="nucleotide sequence ID" value="NZ_CZVS01000005.1"/>
</dbReference>